<protein>
    <submittedName>
        <fullName evidence="1">DinB family protein</fullName>
    </submittedName>
</protein>
<evidence type="ECO:0000313" key="1">
    <source>
        <dbReference type="EMBL" id="THV42526.1"/>
    </source>
</evidence>
<accession>A0A4V4HSP4</accession>
<comment type="caution">
    <text evidence="1">The sequence shown here is derived from an EMBL/GenBank/DDBJ whole genome shotgun (WGS) entry which is preliminary data.</text>
</comment>
<dbReference type="Gene3D" id="1.20.120.450">
    <property type="entry name" value="dinb family like domain"/>
    <property type="match status" value="1"/>
</dbReference>
<dbReference type="InterPro" id="IPR007061">
    <property type="entry name" value="MST-like"/>
</dbReference>
<reference evidence="1 2" key="2">
    <citation type="submission" date="2019-05" db="EMBL/GenBank/DDBJ databases">
        <title>Glycomyces buryatensis sp. nov.</title>
        <authorList>
            <person name="Nikitina E."/>
        </authorList>
    </citation>
    <scope>NUCLEOTIDE SEQUENCE [LARGE SCALE GENOMIC DNA]</scope>
    <source>
        <strain evidence="1 2">18</strain>
    </source>
</reference>
<name>A0A4V4HSP4_9ACTN</name>
<dbReference type="OrthoDB" id="4548523at2"/>
<dbReference type="AlphaFoldDB" id="A0A4V4HSP4"/>
<evidence type="ECO:0000313" key="2">
    <source>
        <dbReference type="Proteomes" id="UP000308760"/>
    </source>
</evidence>
<dbReference type="Proteomes" id="UP000308760">
    <property type="component" value="Unassembled WGS sequence"/>
</dbReference>
<reference evidence="2" key="1">
    <citation type="submission" date="2019-04" db="EMBL/GenBank/DDBJ databases">
        <title>Nocardioides xinjiangensis sp. nov.</title>
        <authorList>
            <person name="Liu S."/>
        </authorList>
    </citation>
    <scope>NUCLEOTIDE SEQUENCE [LARGE SCALE GENOMIC DNA]</scope>
    <source>
        <strain evidence="2">18</strain>
    </source>
</reference>
<dbReference type="Pfam" id="PF04978">
    <property type="entry name" value="MST"/>
    <property type="match status" value="1"/>
</dbReference>
<dbReference type="SUPFAM" id="SSF109854">
    <property type="entry name" value="DinB/YfiT-like putative metalloenzymes"/>
    <property type="match status" value="1"/>
</dbReference>
<keyword evidence="2" id="KW-1185">Reference proteome</keyword>
<proteinExistence type="predicted"/>
<gene>
    <name evidence="1" type="ORF">FAB82_06010</name>
</gene>
<dbReference type="InterPro" id="IPR034660">
    <property type="entry name" value="DinB/YfiT-like"/>
</dbReference>
<organism evidence="1 2">
    <name type="scientific">Glycomyces buryatensis</name>
    <dbReference type="NCBI Taxonomy" id="2570927"/>
    <lineage>
        <taxon>Bacteria</taxon>
        <taxon>Bacillati</taxon>
        <taxon>Actinomycetota</taxon>
        <taxon>Actinomycetes</taxon>
        <taxon>Glycomycetales</taxon>
        <taxon>Glycomycetaceae</taxon>
        <taxon>Glycomyces</taxon>
    </lineage>
</organism>
<dbReference type="EMBL" id="STGY01000022">
    <property type="protein sequence ID" value="THV42526.1"/>
    <property type="molecule type" value="Genomic_DNA"/>
</dbReference>
<sequence length="179" mass="20152">MTDLDEYGRPEPPVNGDELASMLGFLDYQRATFAWKCRGLDAEGFNTKVAASSMTLGGMMKHLALVEEGWFSETLHGRERGAPWSEVDWKADRDWEWHTAPDDSPEELLAQWERSLEIARAGVAEALEGGGLDQLAERKWSDGRAPSLRWIILHMIEEYARHNGHADLIREAVDGETGE</sequence>